<accession>A0AA39L511</accession>
<feature type="region of interest" description="Disordered" evidence="9">
    <location>
        <begin position="541"/>
        <end position="599"/>
    </location>
</feature>
<feature type="domain" description="BAH" evidence="11">
    <location>
        <begin position="389"/>
        <end position="508"/>
    </location>
</feature>
<feature type="region of interest" description="Disordered" evidence="9">
    <location>
        <begin position="1"/>
        <end position="53"/>
    </location>
</feature>
<dbReference type="PANTHER" id="PTHR16062">
    <property type="entry name" value="SWI/SNF-RELATED"/>
    <property type="match status" value="1"/>
</dbReference>
<dbReference type="GO" id="GO:0016586">
    <property type="term" value="C:RSC-type complex"/>
    <property type="evidence" value="ECO:0007669"/>
    <property type="project" value="InterPro"/>
</dbReference>
<keyword evidence="4" id="KW-0805">Transcription regulation</keyword>
<dbReference type="GO" id="GO:0006368">
    <property type="term" value="P:transcription elongation by RNA polymerase II"/>
    <property type="evidence" value="ECO:0007669"/>
    <property type="project" value="TreeGrafter"/>
</dbReference>
<feature type="compositionally biased region" description="Basic and acidic residues" evidence="9">
    <location>
        <begin position="234"/>
        <end position="246"/>
    </location>
</feature>
<sequence>MTTRRRASVRESVEGRDGEDTEMRDRPDEDDSKDIDAEGEIEDGEGEEEAQESRDMYQTMSELSTYLCEVEDDGEELASGFQRIPNRRVLPDYFEVISTPVAFSTIRQKLLKKQYTNFAEFVRDVAQICHNAQVYNRPSAPIFGAAERLRDIFKEELRKLVAKGTITADDAELPDLGELPPAEDSPPPLSDAGDVDADEDDEDEEEEEDEEDEDSEDEGRSRRRRGRGHGSMSGRRDRDDKDDEYHKKRGRPPSVLTPMEARISSLLRGLRKFKDDEGNLLVLPFERLPDKVAVPDYYSIITQPIALDQIKRKAKRKKYANIDAVMADVNLMFENAKLYNEDDSPVHIAAEELQQQAKLIAEHEKARPDDDFRDEDGKLPLAEIEYNGESWRVGDWVHIRNPNDLTKPIVAQIYRTWQDRSGQRWINACWYYRPEQTVHRYEKHFFEHEVVKTGQYRDHQIEEVLERCFVMFVTRFNKGRPRGFPHDKSVYVCESRYNEEKFRFAKIKTWASCVPDEVRERDYEMDLFDVPRRMKKVPSPIKHLLRDDAKETDDLPKPTWGSPNAPPIVGAVHRRPREANESPPPEPTPPPQAEPHAPEVPVDAVRRSSMMSAPRDLGPDMSARNMPGHYMGQVPTPSPGQYHAHMAPHFQVHTPMQQTPVPVPQPHHHLPASPQAMRPAPYQQPTYPQSYAQGYGQSPAPTHLQSVHNPHINTYHQMSAPVARPPMQQSTSNGPPHANMYNPPRPPEVYTLPDNVNEVLAPELRQQFQHDDSGRVLFFTAPPFDRSHKGISPASAGLGHSARYLAGRNEWLAERDLKRKARDEKAAALTSKRINQESDRAIEEELVAQAVGAMGKWFGRFDSDTKQWEKEAGLTGWRAQVKDAETT</sequence>
<dbReference type="GO" id="GO:0003682">
    <property type="term" value="F:chromatin binding"/>
    <property type="evidence" value="ECO:0007669"/>
    <property type="project" value="InterPro"/>
</dbReference>
<dbReference type="CDD" id="cd04717">
    <property type="entry name" value="BAH_polybromo"/>
    <property type="match status" value="1"/>
</dbReference>
<evidence type="ECO:0000313" key="13">
    <source>
        <dbReference type="Proteomes" id="UP001175261"/>
    </source>
</evidence>
<proteinExistence type="predicted"/>
<evidence type="ECO:0000256" key="5">
    <source>
        <dbReference type="ARBA" id="ARBA00023117"/>
    </source>
</evidence>
<evidence type="ECO:0000256" key="9">
    <source>
        <dbReference type="SAM" id="MobiDB-lite"/>
    </source>
</evidence>
<dbReference type="PANTHER" id="PTHR16062:SF21">
    <property type="entry name" value="CHROMATIN STRUCTURE-REMODELING COMPLEX SUBUNIT RSC1-RELATED"/>
    <property type="match status" value="1"/>
</dbReference>
<evidence type="ECO:0000259" key="10">
    <source>
        <dbReference type="PROSITE" id="PS50014"/>
    </source>
</evidence>
<dbReference type="Gene3D" id="2.30.30.490">
    <property type="match status" value="1"/>
</dbReference>
<dbReference type="InterPro" id="IPR037382">
    <property type="entry name" value="Rsc/polybromo"/>
</dbReference>
<keyword evidence="3" id="KW-0156">Chromatin regulator</keyword>
<feature type="compositionally biased region" description="Pro residues" evidence="9">
    <location>
        <begin position="582"/>
        <end position="593"/>
    </location>
</feature>
<name>A0AA39L511_SARSR</name>
<protein>
    <recommendedName>
        <fullName evidence="14">Chromatin structure-remodeling complex subunit RSC1</fullName>
    </recommendedName>
</protein>
<comment type="subcellular location">
    <subcellularLocation>
        <location evidence="1">Nucleus</location>
    </subcellularLocation>
</comment>
<keyword evidence="5 8" id="KW-0103">Bromodomain</keyword>
<dbReference type="Proteomes" id="UP001175261">
    <property type="component" value="Unassembled WGS sequence"/>
</dbReference>
<dbReference type="EMBL" id="JAPDFR010000008">
    <property type="protein sequence ID" value="KAK0384215.1"/>
    <property type="molecule type" value="Genomic_DNA"/>
</dbReference>
<dbReference type="Pfam" id="PF01426">
    <property type="entry name" value="BAH"/>
    <property type="match status" value="1"/>
</dbReference>
<feature type="region of interest" description="Disordered" evidence="9">
    <location>
        <begin position="661"/>
        <end position="680"/>
    </location>
</feature>
<feature type="domain" description="Bromo" evidence="10">
    <location>
        <begin position="277"/>
        <end position="347"/>
    </location>
</feature>
<dbReference type="PROSITE" id="PS50014">
    <property type="entry name" value="BROMODOMAIN_2"/>
    <property type="match status" value="2"/>
</dbReference>
<organism evidence="12 13">
    <name type="scientific">Sarocladium strictum</name>
    <name type="common">Black bundle disease fungus</name>
    <name type="synonym">Acremonium strictum</name>
    <dbReference type="NCBI Taxonomy" id="5046"/>
    <lineage>
        <taxon>Eukaryota</taxon>
        <taxon>Fungi</taxon>
        <taxon>Dikarya</taxon>
        <taxon>Ascomycota</taxon>
        <taxon>Pezizomycotina</taxon>
        <taxon>Sordariomycetes</taxon>
        <taxon>Hypocreomycetidae</taxon>
        <taxon>Hypocreales</taxon>
        <taxon>Sarocladiaceae</taxon>
        <taxon>Sarocladium</taxon>
    </lineage>
</organism>
<dbReference type="SUPFAM" id="SSF47370">
    <property type="entry name" value="Bromodomain"/>
    <property type="match status" value="2"/>
</dbReference>
<keyword evidence="7" id="KW-0539">Nucleus</keyword>
<evidence type="ECO:0000256" key="8">
    <source>
        <dbReference type="PROSITE-ProRule" id="PRU00035"/>
    </source>
</evidence>
<dbReference type="Pfam" id="PF00439">
    <property type="entry name" value="Bromodomain"/>
    <property type="match status" value="2"/>
</dbReference>
<feature type="domain" description="Bromo" evidence="10">
    <location>
        <begin position="73"/>
        <end position="143"/>
    </location>
</feature>
<evidence type="ECO:0000256" key="1">
    <source>
        <dbReference type="ARBA" id="ARBA00004123"/>
    </source>
</evidence>
<feature type="compositionally biased region" description="Acidic residues" evidence="9">
    <location>
        <begin position="28"/>
        <end position="50"/>
    </location>
</feature>
<evidence type="ECO:0000256" key="4">
    <source>
        <dbReference type="ARBA" id="ARBA00023015"/>
    </source>
</evidence>
<dbReference type="SMART" id="SM00439">
    <property type="entry name" value="BAH"/>
    <property type="match status" value="1"/>
</dbReference>
<dbReference type="InterPro" id="IPR001487">
    <property type="entry name" value="Bromodomain"/>
</dbReference>
<dbReference type="InterPro" id="IPR036427">
    <property type="entry name" value="Bromodomain-like_sf"/>
</dbReference>
<dbReference type="FunFam" id="2.30.30.490:FF:000015">
    <property type="entry name" value="Chromatin structure-remodeling complex subunit RSC1"/>
    <property type="match status" value="1"/>
</dbReference>
<feature type="compositionally biased region" description="Acidic residues" evidence="9">
    <location>
        <begin position="193"/>
        <end position="217"/>
    </location>
</feature>
<feature type="compositionally biased region" description="Basic and acidic residues" evidence="9">
    <location>
        <begin position="544"/>
        <end position="556"/>
    </location>
</feature>
<dbReference type="PROSITE" id="PS51038">
    <property type="entry name" value="BAH"/>
    <property type="match status" value="1"/>
</dbReference>
<evidence type="ECO:0000256" key="7">
    <source>
        <dbReference type="ARBA" id="ARBA00023242"/>
    </source>
</evidence>
<evidence type="ECO:0000256" key="3">
    <source>
        <dbReference type="ARBA" id="ARBA00022853"/>
    </source>
</evidence>
<dbReference type="PROSITE" id="PS00633">
    <property type="entry name" value="BROMODOMAIN_1"/>
    <property type="match status" value="2"/>
</dbReference>
<gene>
    <name evidence="12" type="ORF">NLU13_8303</name>
</gene>
<evidence type="ECO:0000313" key="12">
    <source>
        <dbReference type="EMBL" id="KAK0384215.1"/>
    </source>
</evidence>
<evidence type="ECO:0008006" key="14">
    <source>
        <dbReference type="Google" id="ProtNLM"/>
    </source>
</evidence>
<dbReference type="CDD" id="cd04369">
    <property type="entry name" value="Bromodomain"/>
    <property type="match status" value="1"/>
</dbReference>
<dbReference type="AlphaFoldDB" id="A0AA39L511"/>
<feature type="compositionally biased region" description="Basic and acidic residues" evidence="9">
    <location>
        <begin position="8"/>
        <end position="27"/>
    </location>
</feature>
<keyword evidence="13" id="KW-1185">Reference proteome</keyword>
<evidence type="ECO:0000256" key="6">
    <source>
        <dbReference type="ARBA" id="ARBA00023163"/>
    </source>
</evidence>
<keyword evidence="6" id="KW-0804">Transcription</keyword>
<dbReference type="GO" id="GO:0006338">
    <property type="term" value="P:chromatin remodeling"/>
    <property type="evidence" value="ECO:0007669"/>
    <property type="project" value="InterPro"/>
</dbReference>
<keyword evidence="2" id="KW-0677">Repeat</keyword>
<dbReference type="InterPro" id="IPR018359">
    <property type="entry name" value="Bromodomain_CS"/>
</dbReference>
<dbReference type="PRINTS" id="PR00503">
    <property type="entry name" value="BROMODOMAIN"/>
</dbReference>
<comment type="caution">
    <text evidence="12">The sequence shown here is derived from an EMBL/GenBank/DDBJ whole genome shotgun (WGS) entry which is preliminary data.</text>
</comment>
<reference evidence="12" key="1">
    <citation type="submission" date="2022-10" db="EMBL/GenBank/DDBJ databases">
        <title>Determination and structural analysis of whole genome sequence of Sarocladium strictum F4-1.</title>
        <authorList>
            <person name="Hu L."/>
            <person name="Jiang Y."/>
        </authorList>
    </citation>
    <scope>NUCLEOTIDE SEQUENCE</scope>
    <source>
        <strain evidence="12">F4-1</strain>
    </source>
</reference>
<evidence type="ECO:0000256" key="2">
    <source>
        <dbReference type="ARBA" id="ARBA00022737"/>
    </source>
</evidence>
<feature type="region of interest" description="Disordered" evidence="9">
    <location>
        <begin position="171"/>
        <end position="259"/>
    </location>
</feature>
<dbReference type="InterPro" id="IPR001025">
    <property type="entry name" value="BAH_dom"/>
</dbReference>
<evidence type="ECO:0000259" key="11">
    <source>
        <dbReference type="PROSITE" id="PS51038"/>
    </source>
</evidence>
<dbReference type="Gene3D" id="1.20.920.10">
    <property type="entry name" value="Bromodomain-like"/>
    <property type="match status" value="2"/>
</dbReference>
<dbReference type="InterPro" id="IPR043151">
    <property type="entry name" value="BAH_sf"/>
</dbReference>
<dbReference type="SMART" id="SM00297">
    <property type="entry name" value="BROMO"/>
    <property type="match status" value="2"/>
</dbReference>